<dbReference type="EMBL" id="QCYY01002342">
    <property type="protein sequence ID" value="ROT71108.1"/>
    <property type="molecule type" value="Genomic_DNA"/>
</dbReference>
<evidence type="ECO:0000313" key="1">
    <source>
        <dbReference type="EMBL" id="ROT71108.1"/>
    </source>
</evidence>
<dbReference type="AlphaFoldDB" id="A0A3R7M2F7"/>
<organism evidence="1 2">
    <name type="scientific">Penaeus vannamei</name>
    <name type="common">Whiteleg shrimp</name>
    <name type="synonym">Litopenaeus vannamei</name>
    <dbReference type="NCBI Taxonomy" id="6689"/>
    <lineage>
        <taxon>Eukaryota</taxon>
        <taxon>Metazoa</taxon>
        <taxon>Ecdysozoa</taxon>
        <taxon>Arthropoda</taxon>
        <taxon>Crustacea</taxon>
        <taxon>Multicrustacea</taxon>
        <taxon>Malacostraca</taxon>
        <taxon>Eumalacostraca</taxon>
        <taxon>Eucarida</taxon>
        <taxon>Decapoda</taxon>
        <taxon>Dendrobranchiata</taxon>
        <taxon>Penaeoidea</taxon>
        <taxon>Penaeidae</taxon>
        <taxon>Penaeus</taxon>
    </lineage>
</organism>
<keyword evidence="2" id="KW-1185">Reference proteome</keyword>
<reference evidence="1 2" key="2">
    <citation type="submission" date="2019-01" db="EMBL/GenBank/DDBJ databases">
        <title>The decoding of complex shrimp genome reveals the adaptation for benthos swimmer, frequently molting mechanism and breeding impact on genome.</title>
        <authorList>
            <person name="Sun Y."/>
            <person name="Gao Y."/>
            <person name="Yu Y."/>
        </authorList>
    </citation>
    <scope>NUCLEOTIDE SEQUENCE [LARGE SCALE GENOMIC DNA]</scope>
    <source>
        <tissue evidence="1">Muscle</tissue>
    </source>
</reference>
<sequence>MRMEYKKTPYPSSLSLFSPLPLKSPTLLSSLLSFPPSFPFILVPLHTPFRNFLSSLSLCLPTSHSIPFTLLPPYLPLPLLPSPPLPAFPHSYLPPPLLYSLPPNPSTNDPPYPSPPHQPPPLCPVSSAPTSCTLFLSPFLPVLSPLSFSSLPILPPSPPILPRPSLDCTHNPLPFPTSFPPLCLPLPFLLFSYFLAFSLLPIPPLLPFSACSGVFLFPLPSAASLLSPFFPLSASPSSSLPSFSPLRSFLPPLPSPLPTSSLPFPLSSFLPSVLLSATPFPSLPFLRFALLITPSSLSLPPSLLLPSLTSALPLAPLPSPPLPSCLFPPSLLTSFPPFPSPPLLSSLSHSLPERAIAPALSYRLVPLPPRTSLDFLTWPD</sequence>
<accession>A0A3R7M2F7</accession>
<protein>
    <submittedName>
        <fullName evidence="1">Uncharacterized protein</fullName>
    </submittedName>
</protein>
<gene>
    <name evidence="1" type="ORF">C7M84_010575</name>
</gene>
<reference evidence="1 2" key="1">
    <citation type="submission" date="2018-04" db="EMBL/GenBank/DDBJ databases">
        <authorList>
            <person name="Zhang X."/>
            <person name="Yuan J."/>
            <person name="Li F."/>
            <person name="Xiang J."/>
        </authorList>
    </citation>
    <scope>NUCLEOTIDE SEQUENCE [LARGE SCALE GENOMIC DNA]</scope>
    <source>
        <tissue evidence="1">Muscle</tissue>
    </source>
</reference>
<evidence type="ECO:0000313" key="2">
    <source>
        <dbReference type="Proteomes" id="UP000283509"/>
    </source>
</evidence>
<comment type="caution">
    <text evidence="1">The sequence shown here is derived from an EMBL/GenBank/DDBJ whole genome shotgun (WGS) entry which is preliminary data.</text>
</comment>
<proteinExistence type="predicted"/>
<name>A0A3R7M2F7_PENVA</name>
<dbReference type="Proteomes" id="UP000283509">
    <property type="component" value="Unassembled WGS sequence"/>
</dbReference>